<protein>
    <submittedName>
        <fullName evidence="1">Uncharacterized protein</fullName>
    </submittedName>
</protein>
<organism evidence="1 2">
    <name type="scientific">Vibrio parahaemolyticus</name>
    <dbReference type="NCBI Taxonomy" id="670"/>
    <lineage>
        <taxon>Bacteria</taxon>
        <taxon>Pseudomonadati</taxon>
        <taxon>Pseudomonadota</taxon>
        <taxon>Gammaproteobacteria</taxon>
        <taxon>Vibrionales</taxon>
        <taxon>Vibrionaceae</taxon>
        <taxon>Vibrio</taxon>
    </lineage>
</organism>
<dbReference type="EMBL" id="CP097357">
    <property type="protein sequence ID" value="UYV29829.1"/>
    <property type="molecule type" value="Genomic_DNA"/>
</dbReference>
<evidence type="ECO:0000313" key="2">
    <source>
        <dbReference type="Proteomes" id="UP001163036"/>
    </source>
</evidence>
<keyword evidence="1" id="KW-0614">Plasmid</keyword>
<accession>A0AA46Z8Y9</accession>
<name>A0AA46Z8Y9_VIBPH</name>
<sequence>MLQKGQQVKVSGKSLYLITFSYIRNINGYEETYCGLSEKSPKDNPSEEDLAYHWIKGSPFDPDAQFIDIWTDPEHPSYIRLENGVWKLKHTKQSNDWIVADPSLQEALFIMYNIRNNTLGYFNFQSTYQMLDIGNHFSNSQK</sequence>
<dbReference type="Proteomes" id="UP001163036">
    <property type="component" value="Plasmid pVP-16-VB00198-1"/>
</dbReference>
<dbReference type="RefSeq" id="WP_053312659.1">
    <property type="nucleotide sequence ID" value="NZ_CP062152.1"/>
</dbReference>
<evidence type="ECO:0000313" key="1">
    <source>
        <dbReference type="EMBL" id="UYV29829.1"/>
    </source>
</evidence>
<proteinExistence type="predicted"/>
<dbReference type="AlphaFoldDB" id="A0AA46Z8Y9"/>
<gene>
    <name evidence="1" type="ORF">M5598_28005</name>
</gene>
<geneLocation type="plasmid" evidence="1 2">
    <name>pVP-16-VB00198-1</name>
</geneLocation>
<reference evidence="1" key="1">
    <citation type="submission" date="2022-05" db="EMBL/GenBank/DDBJ databases">
        <title>Megaplasmid of Vibrio parahaemolyticus.</title>
        <authorList>
            <person name="Strauch E."/>
            <person name="Borowiak M."/>
        </authorList>
    </citation>
    <scope>NUCLEOTIDE SEQUENCE</scope>
    <source>
        <strain evidence="1">16-VB00198</strain>
        <plasmid evidence="1">pVP-16-VB00198-1</plasmid>
    </source>
</reference>